<feature type="chain" id="PRO_5022664351" evidence="2">
    <location>
        <begin position="23"/>
        <end position="135"/>
    </location>
</feature>
<sequence length="135" mass="14283">MDDWNSLFVMSTVMLKFLPVEASDQSRWRAVPAGGGEARPAAAPGGEGKHSCLDHMLSSASLLVLSRAASHTLPSVSAADTPFPLPRPAPSPASLSPSASPGGSQPFPSSLPSTLLLFFLCLYRHHRTRDTSRCV</sequence>
<evidence type="ECO:0000313" key="3">
    <source>
        <dbReference type="EMBL" id="MPC51333.1"/>
    </source>
</evidence>
<comment type="caution">
    <text evidence="3">The sequence shown here is derived from an EMBL/GenBank/DDBJ whole genome shotgun (WGS) entry which is preliminary data.</text>
</comment>
<protein>
    <submittedName>
        <fullName evidence="3">Uncharacterized protein</fullName>
    </submittedName>
</protein>
<keyword evidence="4" id="KW-1185">Reference proteome</keyword>
<evidence type="ECO:0000256" key="1">
    <source>
        <dbReference type="SAM" id="MobiDB-lite"/>
    </source>
</evidence>
<evidence type="ECO:0000256" key="2">
    <source>
        <dbReference type="SAM" id="SignalP"/>
    </source>
</evidence>
<keyword evidence="2" id="KW-0732">Signal</keyword>
<reference evidence="3 4" key="1">
    <citation type="submission" date="2019-05" db="EMBL/GenBank/DDBJ databases">
        <title>Another draft genome of Portunus trituberculatus and its Hox gene families provides insights of decapod evolution.</title>
        <authorList>
            <person name="Jeong J.-H."/>
            <person name="Song I."/>
            <person name="Kim S."/>
            <person name="Choi T."/>
            <person name="Kim D."/>
            <person name="Ryu S."/>
            <person name="Kim W."/>
        </authorList>
    </citation>
    <scope>NUCLEOTIDE SEQUENCE [LARGE SCALE GENOMIC DNA]</scope>
    <source>
        <tissue evidence="3">Muscle</tissue>
    </source>
</reference>
<dbReference type="EMBL" id="VSRR010010105">
    <property type="protein sequence ID" value="MPC51333.1"/>
    <property type="molecule type" value="Genomic_DNA"/>
</dbReference>
<feature type="region of interest" description="Disordered" evidence="1">
    <location>
        <begin position="76"/>
        <end position="107"/>
    </location>
</feature>
<dbReference type="Proteomes" id="UP000324222">
    <property type="component" value="Unassembled WGS sequence"/>
</dbReference>
<name>A0A5B7G242_PORTR</name>
<dbReference type="AlphaFoldDB" id="A0A5B7G242"/>
<gene>
    <name evidence="3" type="ORF">E2C01_045177</name>
</gene>
<feature type="region of interest" description="Disordered" evidence="1">
    <location>
        <begin position="29"/>
        <end position="50"/>
    </location>
</feature>
<organism evidence="3 4">
    <name type="scientific">Portunus trituberculatus</name>
    <name type="common">Swimming crab</name>
    <name type="synonym">Neptunus trituberculatus</name>
    <dbReference type="NCBI Taxonomy" id="210409"/>
    <lineage>
        <taxon>Eukaryota</taxon>
        <taxon>Metazoa</taxon>
        <taxon>Ecdysozoa</taxon>
        <taxon>Arthropoda</taxon>
        <taxon>Crustacea</taxon>
        <taxon>Multicrustacea</taxon>
        <taxon>Malacostraca</taxon>
        <taxon>Eumalacostraca</taxon>
        <taxon>Eucarida</taxon>
        <taxon>Decapoda</taxon>
        <taxon>Pleocyemata</taxon>
        <taxon>Brachyura</taxon>
        <taxon>Eubrachyura</taxon>
        <taxon>Portunoidea</taxon>
        <taxon>Portunidae</taxon>
        <taxon>Portuninae</taxon>
        <taxon>Portunus</taxon>
    </lineage>
</organism>
<proteinExistence type="predicted"/>
<accession>A0A5B7G242</accession>
<feature type="compositionally biased region" description="Low complexity" evidence="1">
    <location>
        <begin position="92"/>
        <end position="107"/>
    </location>
</feature>
<feature type="signal peptide" evidence="2">
    <location>
        <begin position="1"/>
        <end position="22"/>
    </location>
</feature>
<evidence type="ECO:0000313" key="4">
    <source>
        <dbReference type="Proteomes" id="UP000324222"/>
    </source>
</evidence>